<evidence type="ECO:0000313" key="2">
    <source>
        <dbReference type="EMBL" id="CAE0458465.1"/>
    </source>
</evidence>
<evidence type="ECO:0008006" key="3">
    <source>
        <dbReference type="Google" id="ProtNLM"/>
    </source>
</evidence>
<name>A0A7S3PXM0_9STRA</name>
<feature type="compositionally biased region" description="Basic and acidic residues" evidence="1">
    <location>
        <begin position="179"/>
        <end position="198"/>
    </location>
</feature>
<feature type="compositionally biased region" description="Basic and acidic residues" evidence="1">
    <location>
        <begin position="324"/>
        <end position="335"/>
    </location>
</feature>
<dbReference type="AlphaFoldDB" id="A0A7S3PXM0"/>
<evidence type="ECO:0000256" key="1">
    <source>
        <dbReference type="SAM" id="MobiDB-lite"/>
    </source>
</evidence>
<feature type="region of interest" description="Disordered" evidence="1">
    <location>
        <begin position="34"/>
        <end position="83"/>
    </location>
</feature>
<proteinExistence type="predicted"/>
<accession>A0A7S3PXM0</accession>
<feature type="compositionally biased region" description="Basic and acidic residues" evidence="1">
    <location>
        <begin position="252"/>
        <end position="262"/>
    </location>
</feature>
<feature type="compositionally biased region" description="Basic residues" evidence="1">
    <location>
        <begin position="289"/>
        <end position="323"/>
    </location>
</feature>
<dbReference type="EMBL" id="HBIO01004787">
    <property type="protein sequence ID" value="CAE0458465.1"/>
    <property type="molecule type" value="Transcribed_RNA"/>
</dbReference>
<feature type="compositionally biased region" description="Basic and acidic residues" evidence="1">
    <location>
        <begin position="34"/>
        <end position="72"/>
    </location>
</feature>
<feature type="region of interest" description="Disordered" evidence="1">
    <location>
        <begin position="159"/>
        <end position="354"/>
    </location>
</feature>
<organism evidence="2">
    <name type="scientific">Chaetoceros debilis</name>
    <dbReference type="NCBI Taxonomy" id="122233"/>
    <lineage>
        <taxon>Eukaryota</taxon>
        <taxon>Sar</taxon>
        <taxon>Stramenopiles</taxon>
        <taxon>Ochrophyta</taxon>
        <taxon>Bacillariophyta</taxon>
        <taxon>Coscinodiscophyceae</taxon>
        <taxon>Chaetocerotophycidae</taxon>
        <taxon>Chaetocerotales</taxon>
        <taxon>Chaetocerotaceae</taxon>
        <taxon>Chaetoceros</taxon>
    </lineage>
</organism>
<gene>
    <name evidence="2" type="ORF">CDEB00056_LOCUS3306</name>
</gene>
<protein>
    <recommendedName>
        <fullName evidence="3">CBF1-interacting co-repressor CIR N-terminal domain-containing protein</fullName>
    </recommendedName>
</protein>
<feature type="compositionally biased region" description="Basic and acidic residues" evidence="1">
    <location>
        <begin position="270"/>
        <end position="288"/>
    </location>
</feature>
<reference evidence="2" key="1">
    <citation type="submission" date="2021-01" db="EMBL/GenBank/DDBJ databases">
        <authorList>
            <person name="Corre E."/>
            <person name="Pelletier E."/>
            <person name="Niang G."/>
            <person name="Scheremetjew M."/>
            <person name="Finn R."/>
            <person name="Kale V."/>
            <person name="Holt S."/>
            <person name="Cochrane G."/>
            <person name="Meng A."/>
            <person name="Brown T."/>
            <person name="Cohen L."/>
        </authorList>
    </citation>
    <scope>NUCLEOTIDE SEQUENCE</scope>
    <source>
        <strain evidence="2">MM31A-1</strain>
    </source>
</reference>
<feature type="compositionally biased region" description="Basic residues" evidence="1">
    <location>
        <begin position="226"/>
        <end position="251"/>
    </location>
</feature>
<sequence>MSGRLIISGKKSYTPWNSRNIERVLRDERLERERIENEEQKSRKNAMEQRIRSMREHNGHECVMDNERKNDGTDNDDCDERSKTQQLQHVNFFAKEEKDMLQSIVKPPEQKPRGIMPVYLQKKEKSEHTLTAGGNGGGGGGASTDEKLFYQRKRILRKELDDKIKGQMDPMQRFIKPKPNQEESEMHKNTLRRAHIDHSSLLPKPNTKRDDSSQSLSDDPSEDKYRKRHRRHNDRHRRRKEDINRKKRHRHEKEGEGSKEDDSVPCTSRQDTKEDDLSHSSSEDDSSRNRSRKSKKRKRHDRHRRKKEYSRREKKRHRRKEHRSRVDKDKHHSEPNSDIFRRRHTENKKEADLS</sequence>